<dbReference type="EMBL" id="JAKGSI010000001">
    <property type="protein sequence ID" value="MCF4005664.1"/>
    <property type="molecule type" value="Genomic_DNA"/>
</dbReference>
<accession>A0A9X1QLX3</accession>
<keyword evidence="2" id="KW-1185">Reference proteome</keyword>
<dbReference type="Proteomes" id="UP001139336">
    <property type="component" value="Unassembled WGS sequence"/>
</dbReference>
<dbReference type="AlphaFoldDB" id="A0A9X1QLX3"/>
<gene>
    <name evidence="1" type="ORF">L1O03_00495</name>
</gene>
<evidence type="ECO:0000313" key="2">
    <source>
        <dbReference type="Proteomes" id="UP001139336"/>
    </source>
</evidence>
<proteinExistence type="predicted"/>
<comment type="caution">
    <text evidence="1">The sequence shown here is derived from an EMBL/GenBank/DDBJ whole genome shotgun (WGS) entry which is preliminary data.</text>
</comment>
<name>A0A9X1QLX3_9CORY</name>
<organism evidence="1 2">
    <name type="scientific">Corynebacterium uropygiale</name>
    <dbReference type="NCBI Taxonomy" id="1775911"/>
    <lineage>
        <taxon>Bacteria</taxon>
        <taxon>Bacillati</taxon>
        <taxon>Actinomycetota</taxon>
        <taxon>Actinomycetes</taxon>
        <taxon>Mycobacteriales</taxon>
        <taxon>Corynebacteriaceae</taxon>
        <taxon>Corynebacterium</taxon>
    </lineage>
</organism>
<reference evidence="1" key="1">
    <citation type="submission" date="2022-01" db="EMBL/GenBank/DDBJ databases">
        <title>Corynebacterium sp. nov isolated from isolated from the feces of the greater white-fronted geese (Anser albifrons) at Poyang Lake, PR China.</title>
        <authorList>
            <person name="Liu Q."/>
        </authorList>
    </citation>
    <scope>NUCLEOTIDE SEQUENCE</scope>
    <source>
        <strain evidence="1">JCM 32435</strain>
    </source>
</reference>
<dbReference type="RefSeq" id="WP_236117475.1">
    <property type="nucleotide sequence ID" value="NZ_JAKGSI010000001.1"/>
</dbReference>
<evidence type="ECO:0000313" key="1">
    <source>
        <dbReference type="EMBL" id="MCF4005664.1"/>
    </source>
</evidence>
<protein>
    <submittedName>
        <fullName evidence="1">Uncharacterized protein</fullName>
    </submittedName>
</protein>
<sequence>MSNISPTWINTHKVITRVKEQIAEEDDWVSLLVAIDYFGFGDSEEATVDQWEEAIRRLLSTGELFLRCTIPRPPIGPLEENPVPDTVTPREIAEHIATSPDLYLMAYMLDSTDNTDPCSPARKK</sequence>